<evidence type="ECO:0000313" key="11">
    <source>
        <dbReference type="EMBL" id="MCT8990603.1"/>
    </source>
</evidence>
<dbReference type="Pfam" id="PF03799">
    <property type="entry name" value="FtsQ_DivIB_C"/>
    <property type="match status" value="1"/>
</dbReference>
<sequence>MFALRSDRGRGSADGGVVLPRWLRKPARMLGRVRFDEIRPPRFAATMATAALFALTAVYGVVEGGHSEAVLTAVTSRVGFAINHVEIAGNNHTSEIDILQQIGLDGWTSMVGFDVRSARERIAELPWVESVAVQKVYPATLAVTIVEKKPFALWQQGSQLAVIEENGEVIAPFSGGRLATLPLVIGMGANEKGPKLVAQVQQVRGLRGRVKAYIRVADRRWDLRLDNGLTIKLPETDVEAALAEASRLDAEYQLFSRDVTSIDLRIPDRMAVALGPDAMKAREEMLKEMKAERRRGARI</sequence>
<accession>A0A9X2X8F1</accession>
<evidence type="ECO:0000256" key="6">
    <source>
        <dbReference type="ARBA" id="ARBA00022989"/>
    </source>
</evidence>
<keyword evidence="12" id="KW-1185">Reference proteome</keyword>
<keyword evidence="5 9" id="KW-0812">Transmembrane</keyword>
<evidence type="ECO:0000259" key="10">
    <source>
        <dbReference type="PROSITE" id="PS51779"/>
    </source>
</evidence>
<reference evidence="11" key="1">
    <citation type="submission" date="2022-08" db="EMBL/GenBank/DDBJ databases">
        <title>Chelativorans sichuanense sp. nov., a paraffin oil-degrading bacterium isolated from a mixture of oil-based drill cuttings and paddy soil.</title>
        <authorList>
            <person name="Yu J."/>
            <person name="Liu H."/>
            <person name="Chen Q."/>
        </authorList>
    </citation>
    <scope>NUCLEOTIDE SEQUENCE</scope>
    <source>
        <strain evidence="11">SCAU 2101</strain>
    </source>
</reference>
<comment type="subcellular location">
    <subcellularLocation>
        <location evidence="9">Cell inner membrane</location>
        <topology evidence="9">Single-pass type II membrane protein</topology>
    </subcellularLocation>
    <subcellularLocation>
        <location evidence="1">Membrane</location>
    </subcellularLocation>
    <text evidence="9">Localizes to the division septum.</text>
</comment>
<dbReference type="InterPro" id="IPR045335">
    <property type="entry name" value="FtsQ_C_sf"/>
</dbReference>
<evidence type="ECO:0000256" key="2">
    <source>
        <dbReference type="ARBA" id="ARBA00022475"/>
    </source>
</evidence>
<organism evidence="11 12">
    <name type="scientific">Chelativorans petroleitrophicus</name>
    <dbReference type="NCBI Taxonomy" id="2975484"/>
    <lineage>
        <taxon>Bacteria</taxon>
        <taxon>Pseudomonadati</taxon>
        <taxon>Pseudomonadota</taxon>
        <taxon>Alphaproteobacteria</taxon>
        <taxon>Hyphomicrobiales</taxon>
        <taxon>Phyllobacteriaceae</taxon>
        <taxon>Chelativorans</taxon>
    </lineage>
</organism>
<dbReference type="EMBL" id="JAODNV010000010">
    <property type="protein sequence ID" value="MCT8990603.1"/>
    <property type="molecule type" value="Genomic_DNA"/>
</dbReference>
<dbReference type="RefSeq" id="WP_261515482.1">
    <property type="nucleotide sequence ID" value="NZ_JAODNV010000010.1"/>
</dbReference>
<keyword evidence="8 9" id="KW-0131">Cell cycle</keyword>
<keyword evidence="3 9" id="KW-0997">Cell inner membrane</keyword>
<dbReference type="InterPro" id="IPR026579">
    <property type="entry name" value="FtsQ"/>
</dbReference>
<dbReference type="PROSITE" id="PS51779">
    <property type="entry name" value="POTRA"/>
    <property type="match status" value="1"/>
</dbReference>
<dbReference type="Proteomes" id="UP001149009">
    <property type="component" value="Unassembled WGS sequence"/>
</dbReference>
<keyword evidence="6 9" id="KW-1133">Transmembrane helix</keyword>
<dbReference type="InterPro" id="IPR005548">
    <property type="entry name" value="Cell_div_FtsQ/DivIB_C"/>
</dbReference>
<dbReference type="Pfam" id="PF08478">
    <property type="entry name" value="POTRA_1"/>
    <property type="match status" value="1"/>
</dbReference>
<dbReference type="GO" id="GO:0005886">
    <property type="term" value="C:plasma membrane"/>
    <property type="evidence" value="ECO:0007669"/>
    <property type="project" value="UniProtKB-SubCell"/>
</dbReference>
<dbReference type="HAMAP" id="MF_00911">
    <property type="entry name" value="FtsQ_subfam"/>
    <property type="match status" value="1"/>
</dbReference>
<dbReference type="GO" id="GO:0090529">
    <property type="term" value="P:cell septum assembly"/>
    <property type="evidence" value="ECO:0007669"/>
    <property type="project" value="InterPro"/>
</dbReference>
<keyword evidence="7 9" id="KW-0472">Membrane</keyword>
<evidence type="ECO:0000256" key="8">
    <source>
        <dbReference type="ARBA" id="ARBA00023306"/>
    </source>
</evidence>
<dbReference type="InterPro" id="IPR013685">
    <property type="entry name" value="POTRA_FtsQ_type"/>
</dbReference>
<protein>
    <recommendedName>
        <fullName evidence="9">Cell division protein FtsQ</fullName>
    </recommendedName>
</protein>
<evidence type="ECO:0000256" key="7">
    <source>
        <dbReference type="ARBA" id="ARBA00023136"/>
    </source>
</evidence>
<dbReference type="GO" id="GO:0043093">
    <property type="term" value="P:FtsZ-dependent cytokinesis"/>
    <property type="evidence" value="ECO:0007669"/>
    <property type="project" value="UniProtKB-UniRule"/>
</dbReference>
<evidence type="ECO:0000256" key="4">
    <source>
        <dbReference type="ARBA" id="ARBA00022618"/>
    </source>
</evidence>
<dbReference type="Gene3D" id="3.40.50.11690">
    <property type="entry name" value="Cell division protein FtsQ/DivIB"/>
    <property type="match status" value="1"/>
</dbReference>
<dbReference type="PANTHER" id="PTHR35851">
    <property type="entry name" value="CELL DIVISION PROTEIN FTSQ"/>
    <property type="match status" value="1"/>
</dbReference>
<proteinExistence type="inferred from homology"/>
<feature type="domain" description="POTRA" evidence="10">
    <location>
        <begin position="80"/>
        <end position="148"/>
    </location>
</feature>
<dbReference type="GO" id="GO:0032153">
    <property type="term" value="C:cell division site"/>
    <property type="evidence" value="ECO:0007669"/>
    <property type="project" value="UniProtKB-UniRule"/>
</dbReference>
<evidence type="ECO:0000256" key="1">
    <source>
        <dbReference type="ARBA" id="ARBA00004370"/>
    </source>
</evidence>
<evidence type="ECO:0000256" key="9">
    <source>
        <dbReference type="HAMAP-Rule" id="MF_00911"/>
    </source>
</evidence>
<dbReference type="InterPro" id="IPR034746">
    <property type="entry name" value="POTRA"/>
</dbReference>
<evidence type="ECO:0000313" key="12">
    <source>
        <dbReference type="Proteomes" id="UP001149009"/>
    </source>
</evidence>
<dbReference type="PANTHER" id="PTHR35851:SF1">
    <property type="entry name" value="CELL DIVISION PROTEIN FTSQ"/>
    <property type="match status" value="1"/>
</dbReference>
<comment type="caution">
    <text evidence="11">The sequence shown here is derived from an EMBL/GenBank/DDBJ whole genome shotgun (WGS) entry which is preliminary data.</text>
</comment>
<comment type="similarity">
    <text evidence="9">Belongs to the FtsQ/DivIB family. FtsQ subfamily.</text>
</comment>
<dbReference type="Gene3D" id="3.10.20.310">
    <property type="entry name" value="membrane protein fhac"/>
    <property type="match status" value="1"/>
</dbReference>
<keyword evidence="4 9" id="KW-0132">Cell division</keyword>
<evidence type="ECO:0000256" key="3">
    <source>
        <dbReference type="ARBA" id="ARBA00022519"/>
    </source>
</evidence>
<keyword evidence="2 9" id="KW-1003">Cell membrane</keyword>
<dbReference type="AlphaFoldDB" id="A0A9X2X8F1"/>
<evidence type="ECO:0000256" key="5">
    <source>
        <dbReference type="ARBA" id="ARBA00022692"/>
    </source>
</evidence>
<comment type="function">
    <text evidence="9">Essential cell division protein.</text>
</comment>
<name>A0A9X2X8F1_9HYPH</name>
<gene>
    <name evidence="9" type="primary">ftsQ</name>
    <name evidence="11" type="ORF">NYR54_09910</name>
</gene>